<proteinExistence type="inferred from homology"/>
<dbReference type="Proteomes" id="UP001202922">
    <property type="component" value="Unassembled WGS sequence"/>
</dbReference>
<dbReference type="Pfam" id="PF00121">
    <property type="entry name" value="TIM"/>
    <property type="match status" value="1"/>
</dbReference>
<dbReference type="CDD" id="cd00311">
    <property type="entry name" value="TIM"/>
    <property type="match status" value="1"/>
</dbReference>
<comment type="subunit">
    <text evidence="2">Homodimer.</text>
</comment>
<name>A0ABS9U050_9MICC</name>
<organism evidence="3 4">
    <name type="scientific">Sinomonas terrae</name>
    <dbReference type="NCBI Taxonomy" id="2908838"/>
    <lineage>
        <taxon>Bacteria</taxon>
        <taxon>Bacillati</taxon>
        <taxon>Actinomycetota</taxon>
        <taxon>Actinomycetes</taxon>
        <taxon>Micrococcales</taxon>
        <taxon>Micrococcaceae</taxon>
        <taxon>Sinomonas</taxon>
    </lineage>
</organism>
<comment type="similarity">
    <text evidence="2">Belongs to the triosephosphate isomerase family.</text>
</comment>
<dbReference type="InterPro" id="IPR000652">
    <property type="entry name" value="Triosephosphate_isomerase"/>
</dbReference>
<keyword evidence="4" id="KW-1185">Reference proteome</keyword>
<dbReference type="PANTHER" id="PTHR21139:SF2">
    <property type="entry name" value="TRIOSEPHOSPHATE ISOMERASE"/>
    <property type="match status" value="1"/>
</dbReference>
<dbReference type="InterPro" id="IPR035990">
    <property type="entry name" value="TIM_sf"/>
</dbReference>
<evidence type="ECO:0000313" key="4">
    <source>
        <dbReference type="Proteomes" id="UP001202922"/>
    </source>
</evidence>
<gene>
    <name evidence="3" type="ORF">L0M17_08710</name>
</gene>
<dbReference type="PROSITE" id="PS51440">
    <property type="entry name" value="TIM_2"/>
    <property type="match status" value="1"/>
</dbReference>
<keyword evidence="2" id="KW-0312">Gluconeogenesis</keyword>
<keyword evidence="2" id="KW-0963">Cytoplasm</keyword>
<sequence length="279" mass="28041">MSPRPADTFPARTAPARTVLGVSLKMYFGYERTLAWSRAVAGAVAANAAARRAVAEGEVELFVLPTAPAVLAAREILAPAGIGVGGQDLSWADAGAFTGELSGAVLAELGCGYAEVGHAERRRLLGEDDAMVAAKTAAALRNGLTPVLCVGEPERGTAEDAVEHCCRELAAVVNPPGLDAAPAGRLILAYEPHWAIGAPEPASPAHVSAVAEGLAETLASLPGREGSQVLYGGSAGPGLLARLSPAVAGLFLGRFAHDPAAFGAVLAEATARAGQGAAA</sequence>
<dbReference type="InterPro" id="IPR013785">
    <property type="entry name" value="Aldolase_TIM"/>
</dbReference>
<comment type="catalytic activity">
    <reaction evidence="2">
        <text>D-glyceraldehyde 3-phosphate = dihydroxyacetone phosphate</text>
        <dbReference type="Rhea" id="RHEA:18585"/>
        <dbReference type="ChEBI" id="CHEBI:57642"/>
        <dbReference type="ChEBI" id="CHEBI:59776"/>
        <dbReference type="EC" id="5.3.1.1"/>
    </reaction>
</comment>
<protein>
    <recommendedName>
        <fullName evidence="2">Triosephosphate isomerase</fullName>
        <ecNumber evidence="2">5.3.1.1</ecNumber>
    </recommendedName>
</protein>
<comment type="subcellular location">
    <subcellularLocation>
        <location evidence="2">Cytoplasm</location>
    </subcellularLocation>
</comment>
<dbReference type="RefSeq" id="WP_241053554.1">
    <property type="nucleotide sequence ID" value="NZ_JAKZBV010000001.1"/>
</dbReference>
<evidence type="ECO:0000256" key="2">
    <source>
        <dbReference type="RuleBase" id="RU363013"/>
    </source>
</evidence>
<keyword evidence="2" id="KW-0324">Glycolysis</keyword>
<dbReference type="SUPFAM" id="SSF51351">
    <property type="entry name" value="Triosephosphate isomerase (TIM)"/>
    <property type="match status" value="1"/>
</dbReference>
<reference evidence="3 4" key="1">
    <citation type="submission" date="2022-03" db="EMBL/GenBank/DDBJ databases">
        <title>Sinomonas sp. isolated from a soil.</title>
        <authorList>
            <person name="Han J."/>
            <person name="Kim D.-U."/>
        </authorList>
    </citation>
    <scope>NUCLEOTIDE SEQUENCE [LARGE SCALE GENOMIC DNA]</scope>
    <source>
        <strain evidence="3 4">5-5</strain>
    </source>
</reference>
<keyword evidence="1 2" id="KW-0413">Isomerase</keyword>
<evidence type="ECO:0000313" key="3">
    <source>
        <dbReference type="EMBL" id="MCH6470056.1"/>
    </source>
</evidence>
<comment type="pathway">
    <text evidence="2">Carbohydrate degradation; glycolysis; D-glyceraldehyde 3-phosphate from glycerone phosphate: step 1/1.</text>
</comment>
<dbReference type="GO" id="GO:0016853">
    <property type="term" value="F:isomerase activity"/>
    <property type="evidence" value="ECO:0007669"/>
    <property type="project" value="UniProtKB-KW"/>
</dbReference>
<dbReference type="Gene3D" id="3.20.20.70">
    <property type="entry name" value="Aldolase class I"/>
    <property type="match status" value="1"/>
</dbReference>
<dbReference type="PANTHER" id="PTHR21139">
    <property type="entry name" value="TRIOSEPHOSPHATE ISOMERASE"/>
    <property type="match status" value="1"/>
</dbReference>
<comment type="caution">
    <text evidence="3">The sequence shown here is derived from an EMBL/GenBank/DDBJ whole genome shotgun (WGS) entry which is preliminary data.</text>
</comment>
<evidence type="ECO:0000256" key="1">
    <source>
        <dbReference type="ARBA" id="ARBA00023235"/>
    </source>
</evidence>
<dbReference type="EC" id="5.3.1.1" evidence="2"/>
<accession>A0ABS9U050</accession>
<dbReference type="EMBL" id="JAKZBV010000001">
    <property type="protein sequence ID" value="MCH6470056.1"/>
    <property type="molecule type" value="Genomic_DNA"/>
</dbReference>
<comment type="pathway">
    <text evidence="2">Carbohydrate biosynthesis; gluconeogenesis.</text>
</comment>